<reference evidence="1 2" key="1">
    <citation type="submission" date="2019-06" db="EMBL/GenBank/DDBJ databases">
        <title>Sorghum-associated microbial communities from plants grown in Nebraska, USA.</title>
        <authorList>
            <person name="Schachtman D."/>
        </authorList>
    </citation>
    <scope>NUCLEOTIDE SEQUENCE [LARGE SCALE GENOMIC DNA]</scope>
    <source>
        <strain evidence="1 2">1225</strain>
    </source>
</reference>
<dbReference type="OrthoDB" id="7220087at2"/>
<sequence>MPLLGNRFEIFERSSSFDEVTPLGGFKTHPQGHVEVWDEFRRERQDLRRFPYEYFPRGRVNWREDDNTYLFLADALVFEQEMHQILLDDWHLRSEKVLFLRDPHYKSPRFTRAWRGM</sequence>
<accession>A0A561PSZ0</accession>
<dbReference type="EMBL" id="VIWP01000028">
    <property type="protein sequence ID" value="TWF41178.1"/>
    <property type="molecule type" value="Genomic_DNA"/>
</dbReference>
<gene>
    <name evidence="1" type="ORF">FHW37_1283</name>
</gene>
<dbReference type="RefSeq" id="WP_145643845.1">
    <property type="nucleotide sequence ID" value="NZ_VIWP01000028.1"/>
</dbReference>
<evidence type="ECO:0000313" key="2">
    <source>
        <dbReference type="Proteomes" id="UP000320653"/>
    </source>
</evidence>
<organism evidence="1 2">
    <name type="scientific">Neorhizobium alkalisoli</name>
    <dbReference type="NCBI Taxonomy" id="528178"/>
    <lineage>
        <taxon>Bacteria</taxon>
        <taxon>Pseudomonadati</taxon>
        <taxon>Pseudomonadota</taxon>
        <taxon>Alphaproteobacteria</taxon>
        <taxon>Hyphomicrobiales</taxon>
        <taxon>Rhizobiaceae</taxon>
        <taxon>Rhizobium/Agrobacterium group</taxon>
        <taxon>Neorhizobium</taxon>
    </lineage>
</organism>
<dbReference type="AlphaFoldDB" id="A0A561PSZ0"/>
<comment type="caution">
    <text evidence="1">The sequence shown here is derived from an EMBL/GenBank/DDBJ whole genome shotgun (WGS) entry which is preliminary data.</text>
</comment>
<keyword evidence="2" id="KW-1185">Reference proteome</keyword>
<proteinExistence type="predicted"/>
<dbReference type="Proteomes" id="UP000320653">
    <property type="component" value="Unassembled WGS sequence"/>
</dbReference>
<evidence type="ECO:0000313" key="1">
    <source>
        <dbReference type="EMBL" id="TWF41178.1"/>
    </source>
</evidence>
<name>A0A561PSZ0_9HYPH</name>
<protein>
    <submittedName>
        <fullName evidence="1">Uncharacterized protein</fullName>
    </submittedName>
</protein>